<proteinExistence type="predicted"/>
<evidence type="ECO:0000256" key="1">
    <source>
        <dbReference type="SAM" id="MobiDB-lite"/>
    </source>
</evidence>
<reference evidence="2" key="1">
    <citation type="journal article" date="2019" name="bioRxiv">
        <title>The Genome of the Zebra Mussel, Dreissena polymorpha: A Resource for Invasive Species Research.</title>
        <authorList>
            <person name="McCartney M.A."/>
            <person name="Auch B."/>
            <person name="Kono T."/>
            <person name="Mallez S."/>
            <person name="Zhang Y."/>
            <person name="Obille A."/>
            <person name="Becker A."/>
            <person name="Abrahante J.E."/>
            <person name="Garbe J."/>
            <person name="Badalamenti J.P."/>
            <person name="Herman A."/>
            <person name="Mangelson H."/>
            <person name="Liachko I."/>
            <person name="Sullivan S."/>
            <person name="Sone E.D."/>
            <person name="Koren S."/>
            <person name="Silverstein K.A.T."/>
            <person name="Beckman K.B."/>
            <person name="Gohl D.M."/>
        </authorList>
    </citation>
    <scope>NUCLEOTIDE SEQUENCE</scope>
    <source>
        <strain evidence="2">Duluth1</strain>
        <tissue evidence="2">Whole animal</tissue>
    </source>
</reference>
<feature type="region of interest" description="Disordered" evidence="1">
    <location>
        <begin position="1"/>
        <end position="22"/>
    </location>
</feature>
<protein>
    <recommendedName>
        <fullName evidence="4">C2H2-type domain-containing protein</fullName>
    </recommendedName>
</protein>
<keyword evidence="3" id="KW-1185">Reference proteome</keyword>
<sequence>MEVGEEMIRQHADDRRTRRKGRQMLPEVVSAYICARCGRDYHSREKLPNHCTRCTRNQ</sequence>
<comment type="caution">
    <text evidence="2">The sequence shown here is derived from an EMBL/GenBank/DDBJ whole genome shotgun (WGS) entry which is preliminary data.</text>
</comment>
<evidence type="ECO:0000313" key="2">
    <source>
        <dbReference type="EMBL" id="KAH3782096.1"/>
    </source>
</evidence>
<accession>A0A9D4EPB8</accession>
<evidence type="ECO:0000313" key="3">
    <source>
        <dbReference type="Proteomes" id="UP000828390"/>
    </source>
</evidence>
<gene>
    <name evidence="2" type="ORF">DPMN_160007</name>
</gene>
<evidence type="ECO:0008006" key="4">
    <source>
        <dbReference type="Google" id="ProtNLM"/>
    </source>
</evidence>
<feature type="compositionally biased region" description="Basic and acidic residues" evidence="1">
    <location>
        <begin position="1"/>
        <end position="16"/>
    </location>
</feature>
<dbReference type="EMBL" id="JAIWYP010000008">
    <property type="protein sequence ID" value="KAH3782096.1"/>
    <property type="molecule type" value="Genomic_DNA"/>
</dbReference>
<reference evidence="2" key="2">
    <citation type="submission" date="2020-11" db="EMBL/GenBank/DDBJ databases">
        <authorList>
            <person name="McCartney M.A."/>
            <person name="Auch B."/>
            <person name="Kono T."/>
            <person name="Mallez S."/>
            <person name="Becker A."/>
            <person name="Gohl D.M."/>
            <person name="Silverstein K.A.T."/>
            <person name="Koren S."/>
            <person name="Bechman K.B."/>
            <person name="Herman A."/>
            <person name="Abrahante J.E."/>
            <person name="Garbe J."/>
        </authorList>
    </citation>
    <scope>NUCLEOTIDE SEQUENCE</scope>
    <source>
        <strain evidence="2">Duluth1</strain>
        <tissue evidence="2">Whole animal</tissue>
    </source>
</reference>
<dbReference type="AlphaFoldDB" id="A0A9D4EPB8"/>
<dbReference type="Proteomes" id="UP000828390">
    <property type="component" value="Unassembled WGS sequence"/>
</dbReference>
<name>A0A9D4EPB8_DREPO</name>
<organism evidence="2 3">
    <name type="scientific">Dreissena polymorpha</name>
    <name type="common">Zebra mussel</name>
    <name type="synonym">Mytilus polymorpha</name>
    <dbReference type="NCBI Taxonomy" id="45954"/>
    <lineage>
        <taxon>Eukaryota</taxon>
        <taxon>Metazoa</taxon>
        <taxon>Spiralia</taxon>
        <taxon>Lophotrochozoa</taxon>
        <taxon>Mollusca</taxon>
        <taxon>Bivalvia</taxon>
        <taxon>Autobranchia</taxon>
        <taxon>Heteroconchia</taxon>
        <taxon>Euheterodonta</taxon>
        <taxon>Imparidentia</taxon>
        <taxon>Neoheterodontei</taxon>
        <taxon>Myida</taxon>
        <taxon>Dreissenoidea</taxon>
        <taxon>Dreissenidae</taxon>
        <taxon>Dreissena</taxon>
    </lineage>
</organism>